<name>A0A271J242_9BACT</name>
<dbReference type="InterPro" id="IPR032816">
    <property type="entry name" value="VTT_dom"/>
</dbReference>
<evidence type="ECO:0000256" key="1">
    <source>
        <dbReference type="SAM" id="Phobius"/>
    </source>
</evidence>
<dbReference type="EMBL" id="MQWD01000001">
    <property type="protein sequence ID" value="PAP77377.1"/>
    <property type="molecule type" value="Genomic_DNA"/>
</dbReference>
<dbReference type="PANTHER" id="PTHR42709:SF4">
    <property type="entry name" value="INNER MEMBRANE PROTEIN YQAA"/>
    <property type="match status" value="1"/>
</dbReference>
<dbReference type="InterPro" id="IPR051311">
    <property type="entry name" value="DedA_domain"/>
</dbReference>
<organism evidence="3 4">
    <name type="scientific">Rubrivirga marina</name>
    <dbReference type="NCBI Taxonomy" id="1196024"/>
    <lineage>
        <taxon>Bacteria</taxon>
        <taxon>Pseudomonadati</taxon>
        <taxon>Rhodothermota</taxon>
        <taxon>Rhodothermia</taxon>
        <taxon>Rhodothermales</taxon>
        <taxon>Rubricoccaceae</taxon>
        <taxon>Rubrivirga</taxon>
    </lineage>
</organism>
<proteinExistence type="predicted"/>
<feature type="transmembrane region" description="Helical" evidence="1">
    <location>
        <begin position="35"/>
        <end position="55"/>
    </location>
</feature>
<keyword evidence="1" id="KW-1133">Transmembrane helix</keyword>
<sequence length="145" mass="15024">MSPEFVEWVQAYGAWGLCAAAFVGATLVPVSSEAAFVAAVAAGLAPATALGWASLGNTAGCLANYALGRWAREGVGDRLAGSRSGRAALRWTDRYGTPALLLSWLPVIGDPLTLAAGVGRVPLAWFLPLVAGLRVARYAALLWLV</sequence>
<evidence type="ECO:0000313" key="3">
    <source>
        <dbReference type="EMBL" id="PAP77377.1"/>
    </source>
</evidence>
<evidence type="ECO:0000259" key="2">
    <source>
        <dbReference type="Pfam" id="PF09335"/>
    </source>
</evidence>
<dbReference type="PANTHER" id="PTHR42709">
    <property type="entry name" value="ALKALINE PHOSPHATASE LIKE PROTEIN"/>
    <property type="match status" value="1"/>
</dbReference>
<protein>
    <recommendedName>
        <fullName evidence="2">VTT domain-containing protein</fullName>
    </recommendedName>
</protein>
<gene>
    <name evidence="3" type="ORF">BSZ37_13500</name>
</gene>
<evidence type="ECO:0000313" key="4">
    <source>
        <dbReference type="Proteomes" id="UP000216339"/>
    </source>
</evidence>
<dbReference type="RefSeq" id="WP_218830500.1">
    <property type="nucleotide sequence ID" value="NZ_MQWD01000001.1"/>
</dbReference>
<keyword evidence="1" id="KW-0812">Transmembrane</keyword>
<comment type="caution">
    <text evidence="3">The sequence shown here is derived from an EMBL/GenBank/DDBJ whole genome shotgun (WGS) entry which is preliminary data.</text>
</comment>
<dbReference type="Pfam" id="PF09335">
    <property type="entry name" value="VTT_dom"/>
    <property type="match status" value="1"/>
</dbReference>
<dbReference type="AlphaFoldDB" id="A0A271J242"/>
<feature type="domain" description="VTT" evidence="2">
    <location>
        <begin position="37"/>
        <end position="127"/>
    </location>
</feature>
<keyword evidence="1" id="KW-0472">Membrane</keyword>
<accession>A0A271J242</accession>
<feature type="transmembrane region" description="Helical" evidence="1">
    <location>
        <begin position="12"/>
        <end position="28"/>
    </location>
</feature>
<reference evidence="3 4" key="1">
    <citation type="submission" date="2016-11" db="EMBL/GenBank/DDBJ databases">
        <title>Study of marine rhodopsin-containing bacteria.</title>
        <authorList>
            <person name="Yoshizawa S."/>
            <person name="Kumagai Y."/>
            <person name="Kogure K."/>
        </authorList>
    </citation>
    <scope>NUCLEOTIDE SEQUENCE [LARGE SCALE GENOMIC DNA]</scope>
    <source>
        <strain evidence="3 4">SAORIC-28</strain>
    </source>
</reference>
<keyword evidence="4" id="KW-1185">Reference proteome</keyword>
<dbReference type="Proteomes" id="UP000216339">
    <property type="component" value="Unassembled WGS sequence"/>
</dbReference>